<dbReference type="GO" id="GO:0000155">
    <property type="term" value="F:phosphorelay sensor kinase activity"/>
    <property type="evidence" value="ECO:0007669"/>
    <property type="project" value="InterPro"/>
</dbReference>
<dbReference type="CDD" id="cd00082">
    <property type="entry name" value="HisKA"/>
    <property type="match status" value="1"/>
</dbReference>
<gene>
    <name evidence="11" type="ORF">SAMN06296036_10440</name>
</gene>
<evidence type="ECO:0000256" key="9">
    <source>
        <dbReference type="SAM" id="SignalP"/>
    </source>
</evidence>
<dbReference type="Pfam" id="PF07695">
    <property type="entry name" value="7TMR-DISM_7TM"/>
    <property type="match status" value="1"/>
</dbReference>
<feature type="region of interest" description="Disordered" evidence="7">
    <location>
        <begin position="617"/>
        <end position="639"/>
    </location>
</feature>
<evidence type="ECO:0000313" key="11">
    <source>
        <dbReference type="EMBL" id="SMF05082.1"/>
    </source>
</evidence>
<accession>A0A1Y6BI84</accession>
<keyword evidence="8" id="KW-0472">Membrane</keyword>
<feature type="chain" id="PRO_5012983698" description="histidine kinase" evidence="9">
    <location>
        <begin position="20"/>
        <end position="639"/>
    </location>
</feature>
<feature type="transmembrane region" description="Helical" evidence="8">
    <location>
        <begin position="299"/>
        <end position="323"/>
    </location>
</feature>
<evidence type="ECO:0000256" key="1">
    <source>
        <dbReference type="ARBA" id="ARBA00000085"/>
    </source>
</evidence>
<dbReference type="InterPro" id="IPR036097">
    <property type="entry name" value="HisK_dim/P_sf"/>
</dbReference>
<evidence type="ECO:0000256" key="3">
    <source>
        <dbReference type="ARBA" id="ARBA00022553"/>
    </source>
</evidence>
<feature type="transmembrane region" description="Helical" evidence="8">
    <location>
        <begin position="183"/>
        <end position="203"/>
    </location>
</feature>
<dbReference type="InterPro" id="IPR003661">
    <property type="entry name" value="HisK_dim/P_dom"/>
</dbReference>
<evidence type="ECO:0000256" key="4">
    <source>
        <dbReference type="ARBA" id="ARBA00022679"/>
    </source>
</evidence>
<protein>
    <recommendedName>
        <fullName evidence="2">histidine kinase</fullName>
        <ecNumber evidence="2">2.7.13.3</ecNumber>
    </recommendedName>
</protein>
<dbReference type="AlphaFoldDB" id="A0A1Y6BI84"/>
<dbReference type="Pfam" id="PF07696">
    <property type="entry name" value="7TMR-DISMED2"/>
    <property type="match status" value="1"/>
</dbReference>
<dbReference type="InterPro" id="IPR036890">
    <property type="entry name" value="HATPase_C_sf"/>
</dbReference>
<dbReference type="OrthoDB" id="5287655at2"/>
<dbReference type="SMART" id="SM00387">
    <property type="entry name" value="HATPase_c"/>
    <property type="match status" value="1"/>
</dbReference>
<keyword evidence="12" id="KW-1185">Reference proteome</keyword>
<evidence type="ECO:0000259" key="10">
    <source>
        <dbReference type="PROSITE" id="PS50109"/>
    </source>
</evidence>
<dbReference type="RefSeq" id="WP_132316983.1">
    <property type="nucleotide sequence ID" value="NZ_FWZT01000004.1"/>
</dbReference>
<evidence type="ECO:0000256" key="7">
    <source>
        <dbReference type="SAM" id="MobiDB-lite"/>
    </source>
</evidence>
<reference evidence="12" key="1">
    <citation type="submission" date="2017-04" db="EMBL/GenBank/DDBJ databases">
        <authorList>
            <person name="Varghese N."/>
            <person name="Submissions S."/>
        </authorList>
    </citation>
    <scope>NUCLEOTIDE SEQUENCE [LARGE SCALE GENOMIC DNA]</scope>
    <source>
        <strain evidence="12">RKEM611</strain>
    </source>
</reference>
<dbReference type="Pfam" id="PF00512">
    <property type="entry name" value="HisKA"/>
    <property type="match status" value="1"/>
</dbReference>
<evidence type="ECO:0000256" key="2">
    <source>
        <dbReference type="ARBA" id="ARBA00012438"/>
    </source>
</evidence>
<dbReference type="InterPro" id="IPR050736">
    <property type="entry name" value="Sensor_HK_Regulatory"/>
</dbReference>
<comment type="catalytic activity">
    <reaction evidence="1">
        <text>ATP + protein L-histidine = ADP + protein N-phospho-L-histidine.</text>
        <dbReference type="EC" id="2.7.13.3"/>
    </reaction>
</comment>
<keyword evidence="8" id="KW-1133">Transmembrane helix</keyword>
<feature type="transmembrane region" description="Helical" evidence="8">
    <location>
        <begin position="330"/>
        <end position="349"/>
    </location>
</feature>
<keyword evidence="4" id="KW-0808">Transferase</keyword>
<proteinExistence type="predicted"/>
<dbReference type="SUPFAM" id="SSF55874">
    <property type="entry name" value="ATPase domain of HSP90 chaperone/DNA topoisomerase II/histidine kinase"/>
    <property type="match status" value="1"/>
</dbReference>
<dbReference type="InterPro" id="IPR004358">
    <property type="entry name" value="Sig_transdc_His_kin-like_C"/>
</dbReference>
<keyword evidence="6" id="KW-0902">Two-component regulatory system</keyword>
<dbReference type="Gene3D" id="1.10.287.130">
    <property type="match status" value="1"/>
</dbReference>
<feature type="transmembrane region" description="Helical" evidence="8">
    <location>
        <begin position="273"/>
        <end position="293"/>
    </location>
</feature>
<organism evidence="11 12">
    <name type="scientific">Pseudobacteriovorax antillogorgiicola</name>
    <dbReference type="NCBI Taxonomy" id="1513793"/>
    <lineage>
        <taxon>Bacteria</taxon>
        <taxon>Pseudomonadati</taxon>
        <taxon>Bdellovibrionota</taxon>
        <taxon>Oligoflexia</taxon>
        <taxon>Oligoflexales</taxon>
        <taxon>Pseudobacteriovoracaceae</taxon>
        <taxon>Pseudobacteriovorax</taxon>
    </lineage>
</organism>
<dbReference type="EC" id="2.7.13.3" evidence="2"/>
<keyword evidence="3" id="KW-0597">Phosphoprotein</keyword>
<dbReference type="PANTHER" id="PTHR43711:SF31">
    <property type="entry name" value="HISTIDINE KINASE"/>
    <property type="match status" value="1"/>
</dbReference>
<evidence type="ECO:0000256" key="5">
    <source>
        <dbReference type="ARBA" id="ARBA00022777"/>
    </source>
</evidence>
<dbReference type="InterPro" id="IPR005467">
    <property type="entry name" value="His_kinase_dom"/>
</dbReference>
<feature type="transmembrane region" description="Helical" evidence="8">
    <location>
        <begin position="208"/>
        <end position="228"/>
    </location>
</feature>
<keyword evidence="9" id="KW-0732">Signal</keyword>
<evidence type="ECO:0000256" key="6">
    <source>
        <dbReference type="ARBA" id="ARBA00023012"/>
    </source>
</evidence>
<feature type="transmembrane region" description="Helical" evidence="8">
    <location>
        <begin position="361"/>
        <end position="383"/>
    </location>
</feature>
<feature type="transmembrane region" description="Helical" evidence="8">
    <location>
        <begin position="248"/>
        <end position="266"/>
    </location>
</feature>
<evidence type="ECO:0000256" key="8">
    <source>
        <dbReference type="SAM" id="Phobius"/>
    </source>
</evidence>
<dbReference type="InterPro" id="IPR003594">
    <property type="entry name" value="HATPase_dom"/>
</dbReference>
<dbReference type="Proteomes" id="UP000192907">
    <property type="component" value="Unassembled WGS sequence"/>
</dbReference>
<dbReference type="SMART" id="SM00388">
    <property type="entry name" value="HisKA"/>
    <property type="match status" value="1"/>
</dbReference>
<name>A0A1Y6BI84_9BACT</name>
<feature type="domain" description="Histidine kinase" evidence="10">
    <location>
        <begin position="409"/>
        <end position="636"/>
    </location>
</feature>
<dbReference type="Gene3D" id="3.30.565.10">
    <property type="entry name" value="Histidine kinase-like ATPase, C-terminal domain"/>
    <property type="match status" value="1"/>
</dbReference>
<dbReference type="InterPro" id="IPR011623">
    <property type="entry name" value="7TMR_DISM_rcpt_extracell_dom1"/>
</dbReference>
<dbReference type="Gene3D" id="2.60.40.2380">
    <property type="match status" value="1"/>
</dbReference>
<keyword evidence="5 11" id="KW-0418">Kinase</keyword>
<evidence type="ECO:0000313" key="12">
    <source>
        <dbReference type="Proteomes" id="UP000192907"/>
    </source>
</evidence>
<keyword evidence="8" id="KW-0812">Transmembrane</keyword>
<dbReference type="SUPFAM" id="SSF47384">
    <property type="entry name" value="Homodimeric domain of signal transducing histidine kinase"/>
    <property type="match status" value="1"/>
</dbReference>
<feature type="signal peptide" evidence="9">
    <location>
        <begin position="1"/>
        <end position="19"/>
    </location>
</feature>
<sequence>MRYFLSTLLFSLLSLEVLSASPKPIIDRKLSYEAFVYEDKTGQLTAHDIISGPMTAKFQSLKETGRISYGYTDSVFWLYVDITNDKEYPLHAYIGSLRPDPLVLDMYEVVGDRIIQHRGGTSVPIAERESFRRLHFFEVNIPAKSMQRFYFRTYSSLDMTLDLHLFDENSLLMTQVQLDLTHFAYFGMMTSLVIYSLCLYLFLRRIEYLIYGLFAGSIAVSAFIYSGFLEYWDIQLGPLTSNQQARHAMAISPILTMMYTIQFLNLKSLSKWVFRFAQALLCYCLMVAIYSFIERSPFGALLLVGSQASTMFASFFLACYAVYRGRKSAIYYATGTFIFICTIIIWTLGNQGVIEKSYFVAFTPLFGGALEMLFTMIALSWHFKEYQEYQFAKEMSDAEAANLRTLVQVVCHDIANPLSVIILAKKMAQKLNIEDPKLQKIFENVDRASRSINAIIAQVRRIQSIKSGKFKVTLESVSIKSLFSDVQFNLEQKAKAKGITLTFNLAANSEDDLLALAEPTSLSHDVISNFVSNAIKFSKKGDDIKIRAYMNQGKIILEVIDQGIGIPKNILESIFSPSKATSRPGTEDESGTGFGMPLAKYFIEQYGGTVAVESRDISQHPESHGTTVRTELTAYKAAP</sequence>
<dbReference type="PRINTS" id="PR00344">
    <property type="entry name" value="BCTRLSENSOR"/>
</dbReference>
<dbReference type="InterPro" id="IPR011622">
    <property type="entry name" value="7TMR_DISM_rcpt_extracell_dom2"/>
</dbReference>
<dbReference type="Pfam" id="PF02518">
    <property type="entry name" value="HATPase_c"/>
    <property type="match status" value="1"/>
</dbReference>
<dbReference type="PANTHER" id="PTHR43711">
    <property type="entry name" value="TWO-COMPONENT HISTIDINE KINASE"/>
    <property type="match status" value="1"/>
</dbReference>
<dbReference type="EMBL" id="FWZT01000004">
    <property type="protein sequence ID" value="SMF05082.1"/>
    <property type="molecule type" value="Genomic_DNA"/>
</dbReference>
<dbReference type="STRING" id="1513793.SAMN06296036_10440"/>
<dbReference type="PROSITE" id="PS50109">
    <property type="entry name" value="HIS_KIN"/>
    <property type="match status" value="1"/>
</dbReference>
<dbReference type="CDD" id="cd00075">
    <property type="entry name" value="HATPase"/>
    <property type="match status" value="1"/>
</dbReference>